<dbReference type="RefSeq" id="WP_144249691.1">
    <property type="nucleotide sequence ID" value="NZ_VLPK01000003.1"/>
</dbReference>
<reference evidence="1 2" key="1">
    <citation type="submission" date="2019-07" db="EMBL/GenBank/DDBJ databases">
        <authorList>
            <person name="Huq M.A."/>
        </authorList>
    </citation>
    <scope>NUCLEOTIDE SEQUENCE [LARGE SCALE GENOMIC DNA]</scope>
    <source>
        <strain evidence="1 2">MAH-19</strain>
    </source>
</reference>
<organism evidence="1 2">
    <name type="scientific">Mucilaginibacter corticis</name>
    <dbReference type="NCBI Taxonomy" id="2597670"/>
    <lineage>
        <taxon>Bacteria</taxon>
        <taxon>Pseudomonadati</taxon>
        <taxon>Bacteroidota</taxon>
        <taxon>Sphingobacteriia</taxon>
        <taxon>Sphingobacteriales</taxon>
        <taxon>Sphingobacteriaceae</taxon>
        <taxon>Mucilaginibacter</taxon>
    </lineage>
</organism>
<evidence type="ECO:0000313" key="1">
    <source>
        <dbReference type="EMBL" id="TSJ39654.1"/>
    </source>
</evidence>
<sequence length="304" mass="36079">MVFQEVLNKKRRKLIPEFDKLLELCYNNQTHPGDLLLMHQNGYYYPEVHNWTHTSEKLSPYVMGPDNEGHSEQTHYDFIGRYINSNLLTQPLSDYLNSVKFDSNTTEELKKLEDDEAYSIQNEMLIYLKIWESDAFIKSLYQLARIAIGESYDWHFKIKESPNDKTATGTRGEILRKQIIDKFKLILPNLFNSFDAAYKAQIRNAIAHSQYIILGRTITLNNYKKGSDYNNLPSISFDKWTEVFHETIILHFLYNKLLAKVLNIYDQIASQNNNFFQIRINREDPIISTEYRQVKYDPIFKYWR</sequence>
<dbReference type="AlphaFoldDB" id="A0A556MIB8"/>
<proteinExistence type="predicted"/>
<gene>
    <name evidence="1" type="ORF">FO440_18100</name>
</gene>
<dbReference type="Proteomes" id="UP000318733">
    <property type="component" value="Unassembled WGS sequence"/>
</dbReference>
<comment type="caution">
    <text evidence="1">The sequence shown here is derived from an EMBL/GenBank/DDBJ whole genome shotgun (WGS) entry which is preliminary data.</text>
</comment>
<dbReference type="EMBL" id="VLPK01000003">
    <property type="protein sequence ID" value="TSJ39654.1"/>
    <property type="molecule type" value="Genomic_DNA"/>
</dbReference>
<dbReference type="OrthoDB" id="871963at2"/>
<accession>A0A556MIB8</accession>
<name>A0A556MIB8_9SPHI</name>
<evidence type="ECO:0000313" key="2">
    <source>
        <dbReference type="Proteomes" id="UP000318733"/>
    </source>
</evidence>
<protein>
    <submittedName>
        <fullName evidence="1">Uncharacterized protein</fullName>
    </submittedName>
</protein>
<keyword evidence="2" id="KW-1185">Reference proteome</keyword>